<dbReference type="EMBL" id="BSYO01000003">
    <property type="protein sequence ID" value="GMH02591.1"/>
    <property type="molecule type" value="Genomic_DNA"/>
</dbReference>
<dbReference type="Pfam" id="PF05605">
    <property type="entry name" value="zf-Di19"/>
    <property type="match status" value="1"/>
</dbReference>
<name>A0AAD3S1E7_NEPGR</name>
<evidence type="ECO:0000259" key="1">
    <source>
        <dbReference type="Pfam" id="PF05605"/>
    </source>
</evidence>
<reference evidence="2" key="1">
    <citation type="submission" date="2023-05" db="EMBL/GenBank/DDBJ databases">
        <title>Nepenthes gracilis genome sequencing.</title>
        <authorList>
            <person name="Fukushima K."/>
        </authorList>
    </citation>
    <scope>NUCLEOTIDE SEQUENCE</scope>
    <source>
        <strain evidence="2">SING2019-196</strain>
    </source>
</reference>
<protein>
    <recommendedName>
        <fullName evidence="1">Di19 zinc-binding domain-containing protein</fullName>
    </recommendedName>
</protein>
<dbReference type="Proteomes" id="UP001279734">
    <property type="component" value="Unassembled WGS sequence"/>
</dbReference>
<accession>A0AAD3S1E7</accession>
<dbReference type="AlphaFoldDB" id="A0AAD3S1E7"/>
<keyword evidence="3" id="KW-1185">Reference proteome</keyword>
<evidence type="ECO:0000313" key="3">
    <source>
        <dbReference type="Proteomes" id="UP001279734"/>
    </source>
</evidence>
<feature type="domain" description="Di19 zinc-binding" evidence="1">
    <location>
        <begin position="43"/>
        <end position="94"/>
    </location>
</feature>
<dbReference type="InterPro" id="IPR008598">
    <property type="entry name" value="Di19_Zn-bd"/>
</dbReference>
<organism evidence="2 3">
    <name type="scientific">Nepenthes gracilis</name>
    <name type="common">Slender pitcher plant</name>
    <dbReference type="NCBI Taxonomy" id="150966"/>
    <lineage>
        <taxon>Eukaryota</taxon>
        <taxon>Viridiplantae</taxon>
        <taxon>Streptophyta</taxon>
        <taxon>Embryophyta</taxon>
        <taxon>Tracheophyta</taxon>
        <taxon>Spermatophyta</taxon>
        <taxon>Magnoliopsida</taxon>
        <taxon>eudicotyledons</taxon>
        <taxon>Gunneridae</taxon>
        <taxon>Pentapetalae</taxon>
        <taxon>Caryophyllales</taxon>
        <taxon>Nepenthaceae</taxon>
        <taxon>Nepenthes</taxon>
    </lineage>
</organism>
<comment type="caution">
    <text evidence="2">The sequence shown here is derived from an EMBL/GenBank/DDBJ whole genome shotgun (WGS) entry which is preliminary data.</text>
</comment>
<dbReference type="InterPro" id="IPR033347">
    <property type="entry name" value="Di19"/>
</dbReference>
<proteinExistence type="predicted"/>
<evidence type="ECO:0000313" key="2">
    <source>
        <dbReference type="EMBL" id="GMH02591.1"/>
    </source>
</evidence>
<gene>
    <name evidence="2" type="ORF">Nepgr_004430</name>
</gene>
<dbReference type="PANTHER" id="PTHR31875:SF23">
    <property type="entry name" value="PROTEIN DEHYDRATION-INDUCED 19 HOMOLOG 4"/>
    <property type="match status" value="1"/>
</dbReference>
<dbReference type="PANTHER" id="PTHR31875">
    <property type="entry name" value="PROTEIN DEHYDRATION-INDUCED 19"/>
    <property type="match status" value="1"/>
</dbReference>
<sequence length="107" mass="12073">MEETWTFGASTSSKYNCLDNLYRSDDYDVDYEEIDGDDDYEADYPCSFCSDDFDIFGLCCHIEEEHPVEAKTGVCPMCGASAVEDMVVHVVMEHENISTISFSSVHI</sequence>